<dbReference type="InterPro" id="IPR004332">
    <property type="entry name" value="Transposase_MuDR"/>
</dbReference>
<dbReference type="Pfam" id="PF03108">
    <property type="entry name" value="DBD_Tnp_Mut"/>
    <property type="match status" value="1"/>
</dbReference>
<evidence type="ECO:0000313" key="2">
    <source>
        <dbReference type="EMBL" id="KDO55413.1"/>
    </source>
</evidence>
<feature type="non-terminal residue" evidence="2">
    <location>
        <position position="1"/>
    </location>
</feature>
<dbReference type="EMBL" id="KK784984">
    <property type="protein sequence ID" value="KDO55413.1"/>
    <property type="molecule type" value="Genomic_DNA"/>
</dbReference>
<evidence type="ECO:0000259" key="1">
    <source>
        <dbReference type="Pfam" id="PF03108"/>
    </source>
</evidence>
<dbReference type="PANTHER" id="PTHR31973:SF187">
    <property type="entry name" value="MUTATOR TRANSPOSASE MUDRA PROTEIN"/>
    <property type="match status" value="1"/>
</dbReference>
<feature type="domain" description="Transposase MuDR plant" evidence="1">
    <location>
        <begin position="102"/>
        <end position="134"/>
    </location>
</feature>
<keyword evidence="3" id="KW-1185">Reference proteome</keyword>
<protein>
    <recommendedName>
        <fullName evidence="1">Transposase MuDR plant domain-containing protein</fullName>
    </recommendedName>
</protein>
<dbReference type="AlphaFoldDB" id="A0A067EJY8"/>
<gene>
    <name evidence="2" type="ORF">CISIN_1g037988mg</name>
</gene>
<proteinExistence type="predicted"/>
<dbReference type="STRING" id="2711.A0A067EJY8"/>
<dbReference type="PANTHER" id="PTHR31973">
    <property type="entry name" value="POLYPROTEIN, PUTATIVE-RELATED"/>
    <property type="match status" value="1"/>
</dbReference>
<dbReference type="Proteomes" id="UP000027120">
    <property type="component" value="Unassembled WGS sequence"/>
</dbReference>
<organism evidence="2 3">
    <name type="scientific">Citrus sinensis</name>
    <name type="common">Sweet orange</name>
    <name type="synonym">Citrus aurantium var. sinensis</name>
    <dbReference type="NCBI Taxonomy" id="2711"/>
    <lineage>
        <taxon>Eukaryota</taxon>
        <taxon>Viridiplantae</taxon>
        <taxon>Streptophyta</taxon>
        <taxon>Embryophyta</taxon>
        <taxon>Tracheophyta</taxon>
        <taxon>Spermatophyta</taxon>
        <taxon>Magnoliopsida</taxon>
        <taxon>eudicotyledons</taxon>
        <taxon>Gunneridae</taxon>
        <taxon>Pentapetalae</taxon>
        <taxon>rosids</taxon>
        <taxon>malvids</taxon>
        <taxon>Sapindales</taxon>
        <taxon>Rutaceae</taxon>
        <taxon>Aurantioideae</taxon>
        <taxon>Citrus</taxon>
    </lineage>
</organism>
<sequence length="468" mass="55007">WSNDDNEEVTLVDDESELNWDDGRRAVRHIEGGEEVDCEGSEEGDEILSNCESDDREHGMLSYSEDEQTINKINEHNISNYYTTNPNEVAGVAVGQEFEIVQHFIRVIKNDNKRFKAKCLNKGCPWFIYAAQVEYGTKSIIQKLNKVHECNGVLETKEASYKWIASQFERTLENNPKMHVKAMKDELVSNLGIKANMKKMYRAKKRAMDKLNGNYTDSYQRLRDYTQILRHRNLDVLVKMKFVSALKNAFINGCRWFMGLDDCHLNGPFGGVLLLAMALDAKNENFPIAVCICESECAGRWKWFFVILSEHCARHMFANLRSNHPDIIDRNLFWVDVRATSEDEWEDNMKKIKIAKKDTQAAYDYLIKIDKKEWARYDIKVDHVTNNLTESWNNWLNEYRDKPVLTLTEFIKKNVMKSLYKRYSDVRKWIRKLPPIVRRKLNVSRQEGRFVRKEILTSKCRFTFLFLK</sequence>
<accession>A0A067EJY8</accession>
<reference evidence="2 3" key="1">
    <citation type="submission" date="2014-04" db="EMBL/GenBank/DDBJ databases">
        <authorList>
            <consortium name="International Citrus Genome Consortium"/>
            <person name="Gmitter F."/>
            <person name="Chen C."/>
            <person name="Farmerie W."/>
            <person name="Harkins T."/>
            <person name="Desany B."/>
            <person name="Mohiuddin M."/>
            <person name="Kodira C."/>
            <person name="Borodovsky M."/>
            <person name="Lomsadze A."/>
            <person name="Burns P."/>
            <person name="Jenkins J."/>
            <person name="Prochnik S."/>
            <person name="Shu S."/>
            <person name="Chapman J."/>
            <person name="Pitluck S."/>
            <person name="Schmutz J."/>
            <person name="Rokhsar D."/>
        </authorList>
    </citation>
    <scope>NUCLEOTIDE SEQUENCE</scope>
</reference>
<evidence type="ECO:0000313" key="3">
    <source>
        <dbReference type="Proteomes" id="UP000027120"/>
    </source>
</evidence>
<name>A0A067EJY8_CITSI</name>